<dbReference type="HOGENOM" id="CLU_087840_0_0_6"/>
<accession>Q2SLM5</accession>
<feature type="transmembrane region" description="Helical" evidence="6">
    <location>
        <begin position="107"/>
        <end position="126"/>
    </location>
</feature>
<name>Q2SLM5_HAHCH</name>
<dbReference type="AlphaFoldDB" id="Q2SLM5"/>
<dbReference type="RefSeq" id="WP_011395521.1">
    <property type="nucleotide sequence ID" value="NC_007645.1"/>
</dbReference>
<dbReference type="eggNOG" id="COG1279">
    <property type="taxonomic scope" value="Bacteria"/>
</dbReference>
<keyword evidence="2" id="KW-1003">Cell membrane</keyword>
<dbReference type="PANTHER" id="PTHR30086:SF20">
    <property type="entry name" value="ARGININE EXPORTER PROTEIN ARGO-RELATED"/>
    <property type="match status" value="1"/>
</dbReference>
<dbReference type="EMBL" id="CP000155">
    <property type="protein sequence ID" value="ABC28449.1"/>
    <property type="molecule type" value="Genomic_DNA"/>
</dbReference>
<dbReference type="Pfam" id="PF01810">
    <property type="entry name" value="LysE"/>
    <property type="match status" value="1"/>
</dbReference>
<organism evidence="7 8">
    <name type="scientific">Hahella chejuensis (strain KCTC 2396)</name>
    <dbReference type="NCBI Taxonomy" id="349521"/>
    <lineage>
        <taxon>Bacteria</taxon>
        <taxon>Pseudomonadati</taxon>
        <taxon>Pseudomonadota</taxon>
        <taxon>Gammaproteobacteria</taxon>
        <taxon>Oceanospirillales</taxon>
        <taxon>Hahellaceae</taxon>
        <taxon>Hahella</taxon>
    </lineage>
</organism>
<evidence type="ECO:0000256" key="2">
    <source>
        <dbReference type="ARBA" id="ARBA00022475"/>
    </source>
</evidence>
<dbReference type="KEGG" id="hch:HCH_01592"/>
<keyword evidence="5 6" id="KW-0472">Membrane</keyword>
<feature type="transmembrane region" description="Helical" evidence="6">
    <location>
        <begin position="39"/>
        <end position="62"/>
    </location>
</feature>
<dbReference type="PANTHER" id="PTHR30086">
    <property type="entry name" value="ARGININE EXPORTER PROTEIN ARGO"/>
    <property type="match status" value="1"/>
</dbReference>
<dbReference type="STRING" id="349521.HCH_01592"/>
<evidence type="ECO:0000256" key="3">
    <source>
        <dbReference type="ARBA" id="ARBA00022692"/>
    </source>
</evidence>
<evidence type="ECO:0000313" key="7">
    <source>
        <dbReference type="EMBL" id="ABC28449.1"/>
    </source>
</evidence>
<dbReference type="GO" id="GO:0015171">
    <property type="term" value="F:amino acid transmembrane transporter activity"/>
    <property type="evidence" value="ECO:0007669"/>
    <property type="project" value="TreeGrafter"/>
</dbReference>
<sequence length="201" mass="21511">MWQSYFNGFSLSLGIIVAIGAQNAFVLAQSLKREHHFPVAAICALADLLLIIAGVFGMAALLREFPQIAEWARWGGVIFLTAYGTFSMKRVLYPGAGLEAEGAVKRNLSIVVATTLAVTLLNPHVYLDTLFLIGSVGAQQAAPAAYAAGAASASIIWFFGLAIAAAALSPWLSRPSFWRLVDALIAVLMWRIAWGLFQNGA</sequence>
<feature type="transmembrane region" description="Helical" evidence="6">
    <location>
        <begin position="180"/>
        <end position="197"/>
    </location>
</feature>
<dbReference type="Proteomes" id="UP000000238">
    <property type="component" value="Chromosome"/>
</dbReference>
<keyword evidence="3 6" id="KW-0812">Transmembrane</keyword>
<keyword evidence="8" id="KW-1185">Reference proteome</keyword>
<dbReference type="OrthoDB" id="5638726at2"/>
<dbReference type="InterPro" id="IPR001123">
    <property type="entry name" value="LeuE-type"/>
</dbReference>
<feature type="transmembrane region" description="Helical" evidence="6">
    <location>
        <begin position="68"/>
        <end position="86"/>
    </location>
</feature>
<evidence type="ECO:0000256" key="1">
    <source>
        <dbReference type="ARBA" id="ARBA00004651"/>
    </source>
</evidence>
<comment type="subcellular location">
    <subcellularLocation>
        <location evidence="1">Cell membrane</location>
        <topology evidence="1">Multi-pass membrane protein</topology>
    </subcellularLocation>
</comment>
<reference evidence="7 8" key="1">
    <citation type="journal article" date="2005" name="Nucleic Acids Res.">
        <title>Genomic blueprint of Hahella chejuensis, a marine microbe producing an algicidal agent.</title>
        <authorList>
            <person name="Jeong H."/>
            <person name="Yim J.H."/>
            <person name="Lee C."/>
            <person name="Choi S.-H."/>
            <person name="Park Y.K."/>
            <person name="Yoon S.H."/>
            <person name="Hur C.-G."/>
            <person name="Kang H.-Y."/>
            <person name="Kim D."/>
            <person name="Lee H.H."/>
            <person name="Park K.H."/>
            <person name="Park S.-H."/>
            <person name="Park H.-S."/>
            <person name="Lee H.K."/>
            <person name="Oh T.K."/>
            <person name="Kim J.F."/>
        </authorList>
    </citation>
    <scope>NUCLEOTIDE SEQUENCE [LARGE SCALE GENOMIC DNA]</scope>
    <source>
        <strain evidence="7 8">KCTC 2396</strain>
    </source>
</reference>
<evidence type="ECO:0000256" key="4">
    <source>
        <dbReference type="ARBA" id="ARBA00022989"/>
    </source>
</evidence>
<evidence type="ECO:0000256" key="5">
    <source>
        <dbReference type="ARBA" id="ARBA00023136"/>
    </source>
</evidence>
<gene>
    <name evidence="7" type="primary">lysE</name>
    <name evidence="7" type="ordered locus">HCH_01592</name>
</gene>
<keyword evidence="4 6" id="KW-1133">Transmembrane helix</keyword>
<evidence type="ECO:0000256" key="6">
    <source>
        <dbReference type="SAM" id="Phobius"/>
    </source>
</evidence>
<feature type="transmembrane region" description="Helical" evidence="6">
    <location>
        <begin position="6"/>
        <end position="27"/>
    </location>
</feature>
<evidence type="ECO:0000313" key="8">
    <source>
        <dbReference type="Proteomes" id="UP000000238"/>
    </source>
</evidence>
<dbReference type="GO" id="GO:0005886">
    <property type="term" value="C:plasma membrane"/>
    <property type="evidence" value="ECO:0007669"/>
    <property type="project" value="UniProtKB-SubCell"/>
</dbReference>
<protein>
    <submittedName>
        <fullName evidence="7">Lysine efflux permease</fullName>
    </submittedName>
</protein>
<proteinExistence type="predicted"/>
<feature type="transmembrane region" description="Helical" evidence="6">
    <location>
        <begin position="146"/>
        <end position="168"/>
    </location>
</feature>